<protein>
    <submittedName>
        <fullName evidence="2">Uncharacterized protein</fullName>
    </submittedName>
</protein>
<feature type="compositionally biased region" description="Basic and acidic residues" evidence="1">
    <location>
        <begin position="17"/>
        <end position="27"/>
    </location>
</feature>
<sequence length="60" mass="6725">MSIPSFEELLKKARAELDAMEASREQQKTATADTEDGLNSGKYPLVPFYQTRGDKSCQSR</sequence>
<accession>A0A0P9GNE3</accession>
<feature type="region of interest" description="Disordered" evidence="1">
    <location>
        <begin position="17"/>
        <end position="60"/>
    </location>
</feature>
<dbReference type="STRING" id="471514.AN477_19700"/>
<dbReference type="Proteomes" id="UP000050482">
    <property type="component" value="Unassembled WGS sequence"/>
</dbReference>
<comment type="caution">
    <text evidence="2">The sequence shown here is derived from an EMBL/GenBank/DDBJ whole genome shotgun (WGS) entry which is preliminary data.</text>
</comment>
<keyword evidence="3" id="KW-1185">Reference proteome</keyword>
<gene>
    <name evidence="2" type="ORF">AN477_19700</name>
</gene>
<dbReference type="PATRIC" id="fig|471514.4.peg.1041"/>
<dbReference type="AlphaFoldDB" id="A0A0P9GNE3"/>
<dbReference type="RefSeq" id="WP_054970902.1">
    <property type="nucleotide sequence ID" value="NZ_LJCO01000085.1"/>
</dbReference>
<proteinExistence type="predicted"/>
<name>A0A0P9GNE3_9BACL</name>
<evidence type="ECO:0000256" key="1">
    <source>
        <dbReference type="SAM" id="MobiDB-lite"/>
    </source>
</evidence>
<organism evidence="2 3">
    <name type="scientific">Alicyclobacillus ferrooxydans</name>
    <dbReference type="NCBI Taxonomy" id="471514"/>
    <lineage>
        <taxon>Bacteria</taxon>
        <taxon>Bacillati</taxon>
        <taxon>Bacillota</taxon>
        <taxon>Bacilli</taxon>
        <taxon>Bacillales</taxon>
        <taxon>Alicyclobacillaceae</taxon>
        <taxon>Alicyclobacillus</taxon>
    </lineage>
</organism>
<reference evidence="2 3" key="1">
    <citation type="submission" date="2015-09" db="EMBL/GenBank/DDBJ databases">
        <title>Draft genome sequence of Alicyclobacillus ferrooxydans DSM 22381.</title>
        <authorList>
            <person name="Hemp J."/>
        </authorList>
    </citation>
    <scope>NUCLEOTIDE SEQUENCE [LARGE SCALE GENOMIC DNA]</scope>
    <source>
        <strain evidence="2 3">TC-34</strain>
    </source>
</reference>
<evidence type="ECO:0000313" key="2">
    <source>
        <dbReference type="EMBL" id="KPV41996.1"/>
    </source>
</evidence>
<dbReference type="EMBL" id="LJCO01000085">
    <property type="protein sequence ID" value="KPV41996.1"/>
    <property type="molecule type" value="Genomic_DNA"/>
</dbReference>
<evidence type="ECO:0000313" key="3">
    <source>
        <dbReference type="Proteomes" id="UP000050482"/>
    </source>
</evidence>